<dbReference type="GO" id="GO:1902983">
    <property type="term" value="P:DNA strand elongation involved in mitotic DNA replication"/>
    <property type="evidence" value="ECO:0007669"/>
    <property type="project" value="EnsemblFungi"/>
</dbReference>
<dbReference type="InterPro" id="IPR013725">
    <property type="entry name" value="DNA_replication_fac_RFC1_C"/>
</dbReference>
<evidence type="ECO:0000259" key="9">
    <source>
        <dbReference type="PROSITE" id="PS50172"/>
    </source>
</evidence>
<feature type="region of interest" description="Disordered" evidence="8">
    <location>
        <begin position="62"/>
        <end position="144"/>
    </location>
</feature>
<dbReference type="InterPro" id="IPR003593">
    <property type="entry name" value="AAA+_ATPase"/>
</dbReference>
<dbReference type="Proteomes" id="UP000001996">
    <property type="component" value="Unassembled WGS sequence"/>
</dbReference>
<dbReference type="Gene3D" id="3.40.50.10190">
    <property type="entry name" value="BRCT domain"/>
    <property type="match status" value="1"/>
</dbReference>
<dbReference type="GO" id="GO:0005524">
    <property type="term" value="F:ATP binding"/>
    <property type="evidence" value="ECO:0007669"/>
    <property type="project" value="UniProtKB-KW"/>
</dbReference>
<feature type="compositionally biased region" description="Basic and acidic residues" evidence="8">
    <location>
        <begin position="669"/>
        <end position="680"/>
    </location>
</feature>
<dbReference type="GO" id="GO:0070914">
    <property type="term" value="P:UV-damage excision repair"/>
    <property type="evidence" value="ECO:0007669"/>
    <property type="project" value="EnsemblFungi"/>
</dbReference>
<dbReference type="GO" id="GO:0005634">
    <property type="term" value="C:nucleus"/>
    <property type="evidence" value="ECO:0007669"/>
    <property type="project" value="UniProtKB-SubCell"/>
</dbReference>
<evidence type="ECO:0000256" key="8">
    <source>
        <dbReference type="SAM" id="MobiDB-lite"/>
    </source>
</evidence>
<dbReference type="EMBL" id="CH981524">
    <property type="protein sequence ID" value="EDK42834.1"/>
    <property type="molecule type" value="Genomic_DNA"/>
</dbReference>
<dbReference type="SUPFAM" id="SSF52540">
    <property type="entry name" value="P-loop containing nucleoside triphosphate hydrolases"/>
    <property type="match status" value="1"/>
</dbReference>
<dbReference type="InterPro" id="IPR012178">
    <property type="entry name" value="RFC1"/>
</dbReference>
<evidence type="ECO:0000256" key="3">
    <source>
        <dbReference type="ARBA" id="ARBA00020401"/>
    </source>
</evidence>
<dbReference type="VEuPathDB" id="FungiDB:LELG_01012"/>
<gene>
    <name evidence="10" type="ORF">LELG_01012</name>
</gene>
<dbReference type="PIRSF" id="PIRSF036578">
    <property type="entry name" value="RFC1"/>
    <property type="match status" value="1"/>
</dbReference>
<evidence type="ECO:0000256" key="1">
    <source>
        <dbReference type="ARBA" id="ARBA00004123"/>
    </source>
</evidence>
<accession>A5DUH6</accession>
<dbReference type="SUPFAM" id="SSF48019">
    <property type="entry name" value="post-AAA+ oligomerization domain-like"/>
    <property type="match status" value="1"/>
</dbReference>
<dbReference type="KEGG" id="lel:PVL30_000976"/>
<feature type="compositionally biased region" description="Basic and acidic residues" evidence="8">
    <location>
        <begin position="80"/>
        <end position="119"/>
    </location>
</feature>
<dbReference type="InterPro" id="IPR001357">
    <property type="entry name" value="BRCT_dom"/>
</dbReference>
<dbReference type="SMART" id="SM00382">
    <property type="entry name" value="AAA"/>
    <property type="match status" value="1"/>
</dbReference>
<evidence type="ECO:0000256" key="4">
    <source>
        <dbReference type="ARBA" id="ARBA00022705"/>
    </source>
</evidence>
<dbReference type="FunFam" id="1.10.8.60:FF:000021">
    <property type="entry name" value="Replication factor C subunit 1"/>
    <property type="match status" value="1"/>
</dbReference>
<feature type="region of interest" description="Disordered" evidence="8">
    <location>
        <begin position="631"/>
        <end position="709"/>
    </location>
</feature>
<dbReference type="InterPro" id="IPR036420">
    <property type="entry name" value="BRCT_dom_sf"/>
</dbReference>
<dbReference type="InParanoid" id="A5DUH6"/>
<organism evidence="10 11">
    <name type="scientific">Lodderomyces elongisporus (strain ATCC 11503 / CBS 2605 / JCM 1781 / NBRC 1676 / NRRL YB-4239)</name>
    <name type="common">Yeast</name>
    <name type="synonym">Saccharomyces elongisporus</name>
    <dbReference type="NCBI Taxonomy" id="379508"/>
    <lineage>
        <taxon>Eukaryota</taxon>
        <taxon>Fungi</taxon>
        <taxon>Dikarya</taxon>
        <taxon>Ascomycota</taxon>
        <taxon>Saccharomycotina</taxon>
        <taxon>Pichiomycetes</taxon>
        <taxon>Debaryomycetaceae</taxon>
        <taxon>Candida/Lodderomyces clade</taxon>
        <taxon>Lodderomyces</taxon>
    </lineage>
</organism>
<keyword evidence="11" id="KW-1185">Reference proteome</keyword>
<feature type="region of interest" description="Disordered" evidence="8">
    <location>
        <begin position="1"/>
        <end position="20"/>
    </location>
</feature>
<dbReference type="InterPro" id="IPR003959">
    <property type="entry name" value="ATPase_AAA_core"/>
</dbReference>
<dbReference type="SUPFAM" id="SSF52113">
    <property type="entry name" value="BRCT domain"/>
    <property type="match status" value="1"/>
</dbReference>
<feature type="compositionally biased region" description="Gly residues" evidence="8">
    <location>
        <begin position="632"/>
        <end position="643"/>
    </location>
</feature>
<dbReference type="OMA" id="LICNERN"/>
<dbReference type="CDD" id="cd18140">
    <property type="entry name" value="HLD_clamp_RFC"/>
    <property type="match status" value="1"/>
</dbReference>
<dbReference type="GO" id="GO:0016887">
    <property type="term" value="F:ATP hydrolysis activity"/>
    <property type="evidence" value="ECO:0007669"/>
    <property type="project" value="InterPro"/>
</dbReference>
<dbReference type="Gene3D" id="1.10.8.60">
    <property type="match status" value="1"/>
</dbReference>
<reference evidence="10 11" key="1">
    <citation type="journal article" date="2009" name="Nature">
        <title>Evolution of pathogenicity and sexual reproduction in eight Candida genomes.</title>
        <authorList>
            <person name="Butler G."/>
            <person name="Rasmussen M.D."/>
            <person name="Lin M.F."/>
            <person name="Santos M.A."/>
            <person name="Sakthikumar S."/>
            <person name="Munro C.A."/>
            <person name="Rheinbay E."/>
            <person name="Grabherr M."/>
            <person name="Forche A."/>
            <person name="Reedy J.L."/>
            <person name="Agrafioti I."/>
            <person name="Arnaud M.B."/>
            <person name="Bates S."/>
            <person name="Brown A.J."/>
            <person name="Brunke S."/>
            <person name="Costanzo M.C."/>
            <person name="Fitzpatrick D.A."/>
            <person name="de Groot P.W."/>
            <person name="Harris D."/>
            <person name="Hoyer L.L."/>
            <person name="Hube B."/>
            <person name="Klis F.M."/>
            <person name="Kodira C."/>
            <person name="Lennard N."/>
            <person name="Logue M.E."/>
            <person name="Martin R."/>
            <person name="Neiman A.M."/>
            <person name="Nikolaou E."/>
            <person name="Quail M.A."/>
            <person name="Quinn J."/>
            <person name="Santos M.C."/>
            <person name="Schmitzberger F.F."/>
            <person name="Sherlock G."/>
            <person name="Shah P."/>
            <person name="Silverstein K.A."/>
            <person name="Skrzypek M.S."/>
            <person name="Soll D."/>
            <person name="Staggs R."/>
            <person name="Stansfield I."/>
            <person name="Stumpf M.P."/>
            <person name="Sudbery P.E."/>
            <person name="Srikantha T."/>
            <person name="Zeng Q."/>
            <person name="Berman J."/>
            <person name="Berriman M."/>
            <person name="Heitman J."/>
            <person name="Gow N.A."/>
            <person name="Lorenz M.C."/>
            <person name="Birren B.W."/>
            <person name="Kellis M."/>
            <person name="Cuomo C.A."/>
        </authorList>
    </citation>
    <scope>NUCLEOTIDE SEQUENCE [LARGE SCALE GENOMIC DNA]</scope>
    <source>
        <strain evidence="11">ATCC 11503 / BCRC 21390 / CBS 2605 / JCM 1781 / NBRC 1676 / NRRL YB-4239</strain>
    </source>
</reference>
<dbReference type="Pfam" id="PF00533">
    <property type="entry name" value="BRCT"/>
    <property type="match status" value="1"/>
</dbReference>
<evidence type="ECO:0000313" key="11">
    <source>
        <dbReference type="Proteomes" id="UP000001996"/>
    </source>
</evidence>
<protein>
    <recommendedName>
        <fullName evidence="3">Replication factor C subunit 1</fullName>
    </recommendedName>
</protein>
<dbReference type="Gene3D" id="3.40.50.300">
    <property type="entry name" value="P-loop containing nucleotide triphosphate hydrolases"/>
    <property type="match status" value="1"/>
</dbReference>
<evidence type="ECO:0000256" key="7">
    <source>
        <dbReference type="ARBA" id="ARBA00023242"/>
    </source>
</evidence>
<feature type="domain" description="BRCT" evidence="9">
    <location>
        <begin position="1"/>
        <end position="64"/>
    </location>
</feature>
<keyword evidence="6" id="KW-0067">ATP-binding</keyword>
<keyword evidence="7" id="KW-0539">Nucleus</keyword>
<dbReference type="eggNOG" id="KOG1968">
    <property type="taxonomic scope" value="Eukaryota"/>
</dbReference>
<dbReference type="AlphaFoldDB" id="A5DUH6"/>
<dbReference type="HOGENOM" id="CLU_003574_1_0_1"/>
<feature type="compositionally biased region" description="Acidic residues" evidence="8">
    <location>
        <begin position="649"/>
        <end position="668"/>
    </location>
</feature>
<proteinExistence type="inferred from homology"/>
<dbReference type="OrthoDB" id="446168at2759"/>
<dbReference type="FunFam" id="3.40.50.300:FF:000395">
    <property type="entry name" value="Replication factor C subunit 1"/>
    <property type="match status" value="1"/>
</dbReference>
<dbReference type="Pfam" id="PF25361">
    <property type="entry name" value="AAA_lid_RFC1"/>
    <property type="match status" value="1"/>
</dbReference>
<dbReference type="PANTHER" id="PTHR23389:SF6">
    <property type="entry name" value="REPLICATION FACTOR C SUBUNIT 1"/>
    <property type="match status" value="1"/>
</dbReference>
<evidence type="ECO:0000256" key="5">
    <source>
        <dbReference type="ARBA" id="ARBA00022741"/>
    </source>
</evidence>
<dbReference type="GeneID" id="5235453"/>
<dbReference type="STRING" id="379508.A5DUH6"/>
<dbReference type="FunCoup" id="A5DUH6">
    <property type="interactions" value="1014"/>
</dbReference>
<keyword evidence="5" id="KW-0547">Nucleotide-binding</keyword>
<evidence type="ECO:0000256" key="6">
    <source>
        <dbReference type="ARBA" id="ARBA00022840"/>
    </source>
</evidence>
<dbReference type="GO" id="GO:0006298">
    <property type="term" value="P:mismatch repair"/>
    <property type="evidence" value="ECO:0007669"/>
    <property type="project" value="EnsemblFungi"/>
</dbReference>
<dbReference type="GO" id="GO:0006272">
    <property type="term" value="P:leading strand elongation"/>
    <property type="evidence" value="ECO:0007669"/>
    <property type="project" value="EnsemblFungi"/>
</dbReference>
<evidence type="ECO:0000313" key="10">
    <source>
        <dbReference type="EMBL" id="EDK42834.1"/>
    </source>
</evidence>
<dbReference type="GO" id="GO:0005663">
    <property type="term" value="C:DNA replication factor C complex"/>
    <property type="evidence" value="ECO:0007669"/>
    <property type="project" value="EnsemblFungi"/>
</dbReference>
<dbReference type="CDD" id="cd00009">
    <property type="entry name" value="AAA"/>
    <property type="match status" value="1"/>
</dbReference>
<dbReference type="GO" id="GO:0003677">
    <property type="term" value="F:DNA binding"/>
    <property type="evidence" value="ECO:0007669"/>
    <property type="project" value="InterPro"/>
</dbReference>
<comment type="similarity">
    <text evidence="2">Belongs to the activator 1 large subunit family.</text>
</comment>
<name>A5DUH6_LODEL</name>
<sequence length="709" mass="79721">MPNLDRNYAESTAQRYGAKVTKSISKNTSFVVIGADAGWSKVDKIKKLGTKTIDEDGFLQLLEKMPEDGGSGEAAQKAKLAREEQERKVIEDAEKEERLEREEAEARERKRRKELENSDRNLQSQSSSGSSQLRMPPEPKQEVAAKDKLWTDKHAPKDFSQLCGNKGQVKKLKDWLENWFEYKARGFNMGKDSPGNFRAALISGPPGIGKTTAAHMVANSLGFDVLEKNASDVRSKSLLNSTIKSILGNTSVVGFFKHRGEEVKQENSENNRKICLIMDEVDGMSSGDHGGAGALSQFCRITNTPLILICNDKSLPKMRTFDKVTYDLPFRRPTENEVRSRLMTIALREGVKLDPSIIGQLVQATSNDIRQMINLLSTVSKTQKHIGALNVQEIQQSWKKQVILKPFDIAGRLLSLAVWTAPKQNLNEKLDLYFNDIDFAPLMIQENYLNTRPRLPGSHIRHVAQAADDISSSDSVNSLIRSSEQQWSLLPFHGLLSSVKPSYEVAGQLTGRINFSAWLGQNSKQMKFQRMLQELQYHTRIRTSTTKQELRLDYMNPLWVKLNYPLKKYGKDGIDETIETMDEYYLTKEDFDNIGEMLQQAVKLDQNGKTAFTRKYNNGIHPTVIYKTGNSLLGGGGRRGGGSQKVDFEDVVDDDMEDVADDGDDNDDSDKIDLKKDKLIKEKKKSSAKRSSASSEKTKGAPARKRARK</sequence>
<dbReference type="GO" id="GO:0003689">
    <property type="term" value="F:DNA clamp loader activity"/>
    <property type="evidence" value="ECO:0007669"/>
    <property type="project" value="EnsemblFungi"/>
</dbReference>
<dbReference type="PANTHER" id="PTHR23389">
    <property type="entry name" value="CHROMOSOME TRANSMISSION FIDELITY FACTOR 18"/>
    <property type="match status" value="1"/>
</dbReference>
<dbReference type="GO" id="GO:0003682">
    <property type="term" value="F:chromatin binding"/>
    <property type="evidence" value="ECO:0007669"/>
    <property type="project" value="EnsemblFungi"/>
</dbReference>
<dbReference type="Gene3D" id="1.20.272.10">
    <property type="match status" value="1"/>
</dbReference>
<dbReference type="InterPro" id="IPR027417">
    <property type="entry name" value="P-loop_NTPase"/>
</dbReference>
<dbReference type="Pfam" id="PF00004">
    <property type="entry name" value="AAA"/>
    <property type="match status" value="1"/>
</dbReference>
<dbReference type="PROSITE" id="PS50172">
    <property type="entry name" value="BRCT"/>
    <property type="match status" value="1"/>
</dbReference>
<dbReference type="InterPro" id="IPR047854">
    <property type="entry name" value="RFC_lid"/>
</dbReference>
<keyword evidence="4" id="KW-0235">DNA replication</keyword>
<dbReference type="InterPro" id="IPR008921">
    <property type="entry name" value="DNA_pol3_clamp-load_cplx_C"/>
</dbReference>
<dbReference type="Pfam" id="PF08519">
    <property type="entry name" value="RFC1"/>
    <property type="match status" value="1"/>
</dbReference>
<comment type="subcellular location">
    <subcellularLocation>
        <location evidence="1">Nucleus</location>
    </subcellularLocation>
</comment>
<feature type="compositionally biased region" description="Low complexity" evidence="8">
    <location>
        <begin position="123"/>
        <end position="132"/>
    </location>
</feature>
<evidence type="ECO:0000256" key="2">
    <source>
        <dbReference type="ARBA" id="ARBA00006116"/>
    </source>
</evidence>